<dbReference type="AlphaFoldDB" id="A0A1R1YN82"/>
<evidence type="ECO:0000313" key="4">
    <source>
        <dbReference type="EMBL" id="OMJ28358.1"/>
    </source>
</evidence>
<dbReference type="Pfam" id="PF00012">
    <property type="entry name" value="HSP70"/>
    <property type="match status" value="1"/>
</dbReference>
<dbReference type="OrthoDB" id="29851at2759"/>
<dbReference type="InterPro" id="IPR029047">
    <property type="entry name" value="HSP70_peptide-bd_sf"/>
</dbReference>
<proteinExistence type="inferred from homology"/>
<keyword evidence="1 3" id="KW-0547">Nucleotide-binding</keyword>
<dbReference type="Gene3D" id="2.60.34.10">
    <property type="entry name" value="Substrate Binding Domain Of DNAk, Chain A, domain 1"/>
    <property type="match status" value="1"/>
</dbReference>
<dbReference type="Gene3D" id="3.90.640.10">
    <property type="entry name" value="Actin, Chain A, domain 4"/>
    <property type="match status" value="1"/>
</dbReference>
<dbReference type="PANTHER" id="PTHR19375">
    <property type="entry name" value="HEAT SHOCK PROTEIN 70KDA"/>
    <property type="match status" value="1"/>
</dbReference>
<dbReference type="Gene3D" id="3.30.30.30">
    <property type="match status" value="1"/>
</dbReference>
<dbReference type="PRINTS" id="PR00301">
    <property type="entry name" value="HEATSHOCK70"/>
</dbReference>
<evidence type="ECO:0000313" key="5">
    <source>
        <dbReference type="Proteomes" id="UP000187429"/>
    </source>
</evidence>
<dbReference type="InterPro" id="IPR013126">
    <property type="entry name" value="Hsp_70_fam"/>
</dbReference>
<dbReference type="EMBL" id="LSSM01000618">
    <property type="protein sequence ID" value="OMJ28358.1"/>
    <property type="molecule type" value="Genomic_DNA"/>
</dbReference>
<organism evidence="4 5">
    <name type="scientific">Smittium culicis</name>
    <dbReference type="NCBI Taxonomy" id="133412"/>
    <lineage>
        <taxon>Eukaryota</taxon>
        <taxon>Fungi</taxon>
        <taxon>Fungi incertae sedis</taxon>
        <taxon>Zoopagomycota</taxon>
        <taxon>Kickxellomycotina</taxon>
        <taxon>Harpellomycetes</taxon>
        <taxon>Harpellales</taxon>
        <taxon>Legeriomycetaceae</taxon>
        <taxon>Smittium</taxon>
    </lineage>
</organism>
<dbReference type="Gene3D" id="3.30.420.40">
    <property type="match status" value="2"/>
</dbReference>
<gene>
    <name evidence="4" type="ORF">AYI69_g2175</name>
</gene>
<dbReference type="FunFam" id="3.90.640.10:FF:000003">
    <property type="entry name" value="Molecular chaperone DnaK"/>
    <property type="match status" value="1"/>
</dbReference>
<dbReference type="SUPFAM" id="SSF53067">
    <property type="entry name" value="Actin-like ATPase domain"/>
    <property type="match status" value="2"/>
</dbReference>
<dbReference type="Proteomes" id="UP000187429">
    <property type="component" value="Unassembled WGS sequence"/>
</dbReference>
<accession>A0A1R1YN82</accession>
<dbReference type="SUPFAM" id="SSF100920">
    <property type="entry name" value="Heat shock protein 70kD (HSP70), peptide-binding domain"/>
    <property type="match status" value="1"/>
</dbReference>
<name>A0A1R1YN82_9FUNG</name>
<sequence>MDSEKKDSYIGLSIGNYNSVITVLSASGGSVNVIANEDGDHKTPTYLAYSNSELYSGSQAKHQSIYNHRNTIVGFLDHLSAADSQATQADFYKNFGRLVSLSNQEPGYIITDDEDLKTEVSAYKALVQFAGKLKETATKNIGTEIKGAVVSVHPHWSKSQTELFRKACVEAGLPVIQLIPEASASILAENVLDQADDKNLIVINVGATVTDITLVNIRMGLEIVVDSISTNEFSGEKVDLLLMNHFAAEFKRTTSIDIIANNKPREILKLKYACEDTKHTIANNTINSASAPCVIESLSNGLDFNSKITKLRFDMLVGKFFSPVNEAINTLLSRNNYSALEISDVMFVGGSSQLSNKLNSKIMSIFPNASKIQLSYTPDEIVSIGCAKQAYLIHLNSAVTNSGDVSDFSLNHPVSVIDAPIGIKLSEDNLLIALPKNTPLPATRRLTISAAPSSASAYFAICQGIANKVPEVDEDSEEDPITPSSYSPSTLLAEFALELSPSNQAEIQVTFFVDTNKSITVTAKDTKSNTEASIQI</sequence>
<keyword evidence="4" id="KW-0346">Stress response</keyword>
<dbReference type="InterPro" id="IPR043129">
    <property type="entry name" value="ATPase_NBD"/>
</dbReference>
<keyword evidence="2 3" id="KW-0067">ATP-binding</keyword>
<comment type="caution">
    <text evidence="4">The sequence shown here is derived from an EMBL/GenBank/DDBJ whole genome shotgun (WGS) entry which is preliminary data.</text>
</comment>
<keyword evidence="5" id="KW-1185">Reference proteome</keyword>
<reference evidence="5" key="1">
    <citation type="submission" date="2017-01" db="EMBL/GenBank/DDBJ databases">
        <authorList>
            <person name="Wang Y."/>
            <person name="White M."/>
            <person name="Kvist S."/>
            <person name="Moncalvo J.-M."/>
        </authorList>
    </citation>
    <scope>NUCLEOTIDE SEQUENCE [LARGE SCALE GENOMIC DNA]</scope>
    <source>
        <strain evidence="5">ID-206-W2</strain>
    </source>
</reference>
<evidence type="ECO:0000256" key="2">
    <source>
        <dbReference type="ARBA" id="ARBA00022840"/>
    </source>
</evidence>
<dbReference type="GO" id="GO:0140662">
    <property type="term" value="F:ATP-dependent protein folding chaperone"/>
    <property type="evidence" value="ECO:0007669"/>
    <property type="project" value="InterPro"/>
</dbReference>
<comment type="similarity">
    <text evidence="3">Belongs to the heat shock protein 70 family.</text>
</comment>
<evidence type="ECO:0000256" key="1">
    <source>
        <dbReference type="ARBA" id="ARBA00022741"/>
    </source>
</evidence>
<dbReference type="GO" id="GO:0005524">
    <property type="term" value="F:ATP binding"/>
    <property type="evidence" value="ECO:0007669"/>
    <property type="project" value="UniProtKB-KW"/>
</dbReference>
<evidence type="ECO:0000256" key="3">
    <source>
        <dbReference type="RuleBase" id="RU003322"/>
    </source>
</evidence>
<protein>
    <submittedName>
        <fullName evidence="4">Heat shock protein 70-like protein</fullName>
    </submittedName>
</protein>